<reference evidence="7 8" key="1">
    <citation type="submission" date="2016-10" db="EMBL/GenBank/DDBJ databases">
        <authorList>
            <person name="de Groot N.N."/>
        </authorList>
    </citation>
    <scope>NUCLEOTIDE SEQUENCE [LARGE SCALE GENOMIC DNA]</scope>
    <source>
        <strain evidence="7 8">DSM 21800</strain>
    </source>
</reference>
<protein>
    <submittedName>
        <fullName evidence="7">Cell wall-associated hydrolase, NlpC family</fullName>
    </submittedName>
</protein>
<proteinExistence type="inferred from homology"/>
<evidence type="ECO:0000313" key="8">
    <source>
        <dbReference type="Proteomes" id="UP000199103"/>
    </source>
</evidence>
<dbReference type="PANTHER" id="PTHR47359:SF3">
    <property type="entry name" value="NLP_P60 DOMAIN-CONTAINING PROTEIN-RELATED"/>
    <property type="match status" value="1"/>
</dbReference>
<keyword evidence="4" id="KW-0788">Thiol protease</keyword>
<dbReference type="PROSITE" id="PS51935">
    <property type="entry name" value="NLPC_P60"/>
    <property type="match status" value="1"/>
</dbReference>
<gene>
    <name evidence="7" type="ORF">SAMN04489812_3645</name>
</gene>
<keyword evidence="3 7" id="KW-0378">Hydrolase</keyword>
<evidence type="ECO:0000259" key="6">
    <source>
        <dbReference type="PROSITE" id="PS51935"/>
    </source>
</evidence>
<dbReference type="GO" id="GO:0006508">
    <property type="term" value="P:proteolysis"/>
    <property type="evidence" value="ECO:0007669"/>
    <property type="project" value="UniProtKB-KW"/>
</dbReference>
<accession>A0A1H1WIW1</accession>
<dbReference type="RefSeq" id="WP_231919909.1">
    <property type="nucleotide sequence ID" value="NZ_LT629772.1"/>
</dbReference>
<dbReference type="InterPro" id="IPR036366">
    <property type="entry name" value="PGBDSf"/>
</dbReference>
<name>A0A1H1WIW1_9ACTN</name>
<keyword evidence="2" id="KW-0645">Protease</keyword>
<dbReference type="AlphaFoldDB" id="A0A1H1WIW1"/>
<comment type="similarity">
    <text evidence="1">Belongs to the peptidase C40 family.</text>
</comment>
<dbReference type="InterPro" id="IPR051794">
    <property type="entry name" value="PG_Endopeptidase_C40"/>
</dbReference>
<dbReference type="SUPFAM" id="SSF54001">
    <property type="entry name" value="Cysteine proteinases"/>
    <property type="match status" value="1"/>
</dbReference>
<dbReference type="InterPro" id="IPR002477">
    <property type="entry name" value="Peptidoglycan-bd-like"/>
</dbReference>
<dbReference type="Gene3D" id="1.10.101.10">
    <property type="entry name" value="PGBD-like superfamily/PGBD"/>
    <property type="match status" value="1"/>
</dbReference>
<dbReference type="InterPro" id="IPR000064">
    <property type="entry name" value="NLP_P60_dom"/>
</dbReference>
<evidence type="ECO:0000256" key="5">
    <source>
        <dbReference type="SAM" id="MobiDB-lite"/>
    </source>
</evidence>
<evidence type="ECO:0000256" key="4">
    <source>
        <dbReference type="ARBA" id="ARBA00022807"/>
    </source>
</evidence>
<sequence length="293" mass="30688">MSATGMRHTPRRASIGVTAPKTVFGASAKPRRALAPLAQQSARGRVAKASVGLATGAALVGGMMIGTTQHAAASELSNAPRLSKGDQSNSVERLQKELNARKGKNLPTTGYFGDQTAKRVNKLKSKHGLRTDGVAGRAVWKILLNDKNHVSGPSLSGKVSHKSAPKKRAVKASYSSNSSKGAKAVAYAKAQLGDPYSYGANGPGSFDCSGLTQAAWRSAGVSLPHNTNAQYSKARHISKSQLRPGDLVFFYSGMSHVGLYVGNGKVIHAPKPGSSVEYIKMSYMPYAGAARPA</sequence>
<dbReference type="EMBL" id="LT629772">
    <property type="protein sequence ID" value="SDS96246.1"/>
    <property type="molecule type" value="Genomic_DNA"/>
</dbReference>
<dbReference type="Gene3D" id="3.90.1720.10">
    <property type="entry name" value="endopeptidase domain like (from Nostoc punctiforme)"/>
    <property type="match status" value="1"/>
</dbReference>
<evidence type="ECO:0000256" key="2">
    <source>
        <dbReference type="ARBA" id="ARBA00022670"/>
    </source>
</evidence>
<keyword evidence="8" id="KW-1185">Reference proteome</keyword>
<evidence type="ECO:0000313" key="7">
    <source>
        <dbReference type="EMBL" id="SDS96246.1"/>
    </source>
</evidence>
<dbReference type="InterPro" id="IPR038765">
    <property type="entry name" value="Papain-like_cys_pep_sf"/>
</dbReference>
<dbReference type="GO" id="GO:0008234">
    <property type="term" value="F:cysteine-type peptidase activity"/>
    <property type="evidence" value="ECO:0007669"/>
    <property type="project" value="UniProtKB-KW"/>
</dbReference>
<evidence type="ECO:0000256" key="3">
    <source>
        <dbReference type="ARBA" id="ARBA00022801"/>
    </source>
</evidence>
<feature type="region of interest" description="Disordered" evidence="5">
    <location>
        <begin position="151"/>
        <end position="175"/>
    </location>
</feature>
<evidence type="ECO:0000256" key="1">
    <source>
        <dbReference type="ARBA" id="ARBA00007074"/>
    </source>
</evidence>
<dbReference type="PANTHER" id="PTHR47359">
    <property type="entry name" value="PEPTIDOGLYCAN DL-ENDOPEPTIDASE CWLO"/>
    <property type="match status" value="1"/>
</dbReference>
<dbReference type="SUPFAM" id="SSF47090">
    <property type="entry name" value="PGBD-like"/>
    <property type="match status" value="1"/>
</dbReference>
<feature type="compositionally biased region" description="Basic residues" evidence="5">
    <location>
        <begin position="159"/>
        <end position="170"/>
    </location>
</feature>
<dbReference type="Proteomes" id="UP000199103">
    <property type="component" value="Chromosome I"/>
</dbReference>
<feature type="domain" description="NlpC/P60" evidence="6">
    <location>
        <begin position="178"/>
        <end position="293"/>
    </location>
</feature>
<dbReference type="Pfam" id="PF01471">
    <property type="entry name" value="PG_binding_1"/>
    <property type="match status" value="1"/>
</dbReference>
<dbReference type="Pfam" id="PF00877">
    <property type="entry name" value="NLPC_P60"/>
    <property type="match status" value="1"/>
</dbReference>
<dbReference type="InterPro" id="IPR036365">
    <property type="entry name" value="PGBD-like_sf"/>
</dbReference>
<organism evidence="7 8">
    <name type="scientific">Microlunatus soli</name>
    <dbReference type="NCBI Taxonomy" id="630515"/>
    <lineage>
        <taxon>Bacteria</taxon>
        <taxon>Bacillati</taxon>
        <taxon>Actinomycetota</taxon>
        <taxon>Actinomycetes</taxon>
        <taxon>Propionibacteriales</taxon>
        <taxon>Propionibacteriaceae</taxon>
        <taxon>Microlunatus</taxon>
    </lineage>
</organism>